<feature type="chain" id="PRO_5012767720" evidence="2">
    <location>
        <begin position="20"/>
        <end position="500"/>
    </location>
</feature>
<evidence type="ECO:0000313" key="5">
    <source>
        <dbReference type="Proteomes" id="UP000220034"/>
    </source>
</evidence>
<accession>A0A2C9CVD2</accession>
<evidence type="ECO:0000256" key="2">
    <source>
        <dbReference type="SAM" id="SignalP"/>
    </source>
</evidence>
<dbReference type="SUPFAM" id="SSF69318">
    <property type="entry name" value="Integrin alpha N-terminal domain"/>
    <property type="match status" value="1"/>
</dbReference>
<feature type="signal peptide" evidence="2">
    <location>
        <begin position="1"/>
        <end position="19"/>
    </location>
</feature>
<dbReference type="AlphaFoldDB" id="A0A2C9CVD2"/>
<dbReference type="InterPro" id="IPR011519">
    <property type="entry name" value="UnbV_ASPIC"/>
</dbReference>
<evidence type="ECO:0000313" key="4">
    <source>
        <dbReference type="EMBL" id="SOH95075.1"/>
    </source>
</evidence>
<dbReference type="Proteomes" id="UP000220034">
    <property type="component" value="Unassembled WGS sequence"/>
</dbReference>
<evidence type="ECO:0000259" key="3">
    <source>
        <dbReference type="Pfam" id="PF07593"/>
    </source>
</evidence>
<dbReference type="EMBL" id="OCTN01000007">
    <property type="protein sequence ID" value="SOH95075.1"/>
    <property type="molecule type" value="Genomic_DNA"/>
</dbReference>
<dbReference type="InterPro" id="IPR028994">
    <property type="entry name" value="Integrin_alpha_N"/>
</dbReference>
<protein>
    <submittedName>
        <fullName evidence="4">Repeat domain-containing protein</fullName>
    </submittedName>
</protein>
<dbReference type="PANTHER" id="PTHR16026">
    <property type="entry name" value="CARTILAGE ACIDIC PROTEIN 1"/>
    <property type="match status" value="1"/>
</dbReference>
<name>A0A2C9CVD2_9RHOB</name>
<dbReference type="OrthoDB" id="1488578at2"/>
<proteinExistence type="predicted"/>
<sequence length="500" mass="53339">MRNHLISGICLLAASSAHAQPTFVNDAPLQDFTHIYGGGWEHFVGGGVAAFDCNNDALPDLFMAGGENPATLARNTSSIGGPLRFTAESTGITGVTGAWPLDIDGDGILDLAVMRAGPNLLLKGGADCSFSPAPWSFAAEDRWSTAFTATWQGDGFPTLAVGNYVDRSNPDGPFEACDSNQLYRPNGAGYAEPVLLEPGFCPLSMLFSDPLHSGTPQLRVSNDRHYYVRGGHEQMWQLTPELRELTAEDGWQAHMLWGMGIASRDLDGDAVAEVMLTSMGDQRLQLNTGGAGWVDAPFATGTASQRPYTGGDGRPSTGWHAEFGDVDNDGRDDLFMAKGNVDQMPDAATHDPNNLLLGQPDGTFTEVGMTAGIATMQRSRGAAVVDLNADGLLDIVVMNRRANVELQRNTTTDAGNWLAIDLQQSGGNTRAVGAFIELQTADRTYWREITVGGGHGGGRAVPEHFGLGDHISARARVHWPAGGISEWRDLPAGQVATFNR</sequence>
<dbReference type="Pfam" id="PF13517">
    <property type="entry name" value="FG-GAP_3"/>
    <property type="match status" value="2"/>
</dbReference>
<reference evidence="5" key="1">
    <citation type="submission" date="2017-09" db="EMBL/GenBank/DDBJ databases">
        <authorList>
            <person name="Varghese N."/>
            <person name="Submissions S."/>
        </authorList>
    </citation>
    <scope>NUCLEOTIDE SEQUENCE [LARGE SCALE GENOMIC DNA]</scope>
    <source>
        <strain evidence="5">C7</strain>
    </source>
</reference>
<evidence type="ECO:0000256" key="1">
    <source>
        <dbReference type="ARBA" id="ARBA00022729"/>
    </source>
</evidence>
<dbReference type="PANTHER" id="PTHR16026:SF0">
    <property type="entry name" value="CARTILAGE ACIDIC PROTEIN 1"/>
    <property type="match status" value="1"/>
</dbReference>
<feature type="domain" description="ASPIC/UnbV" evidence="3">
    <location>
        <begin position="431"/>
        <end position="495"/>
    </location>
</feature>
<dbReference type="Gene3D" id="2.130.10.130">
    <property type="entry name" value="Integrin alpha, N-terminal"/>
    <property type="match status" value="2"/>
</dbReference>
<dbReference type="InterPro" id="IPR013517">
    <property type="entry name" value="FG-GAP"/>
</dbReference>
<gene>
    <name evidence="4" type="ORF">SAMN06273572_10796</name>
</gene>
<dbReference type="Pfam" id="PF07593">
    <property type="entry name" value="UnbV_ASPIC"/>
    <property type="match status" value="1"/>
</dbReference>
<dbReference type="InterPro" id="IPR027039">
    <property type="entry name" value="Crtac1"/>
</dbReference>
<dbReference type="RefSeq" id="WP_097931240.1">
    <property type="nucleotide sequence ID" value="NZ_OCTN01000007.1"/>
</dbReference>
<keyword evidence="1 2" id="KW-0732">Signal</keyword>
<organism evidence="4 5">
    <name type="scientific">Pontivivens marinum</name>
    <dbReference type="NCBI Taxonomy" id="1690039"/>
    <lineage>
        <taxon>Bacteria</taxon>
        <taxon>Pseudomonadati</taxon>
        <taxon>Pseudomonadota</taxon>
        <taxon>Alphaproteobacteria</taxon>
        <taxon>Rhodobacterales</taxon>
        <taxon>Paracoccaceae</taxon>
        <taxon>Pontivivens</taxon>
    </lineage>
</organism>
<keyword evidence="5" id="KW-1185">Reference proteome</keyword>